<reference evidence="2 3" key="1">
    <citation type="submission" date="2015-06" db="EMBL/GenBank/DDBJ databases">
        <authorList>
            <person name="Zeng Y."/>
            <person name="Huang Y."/>
        </authorList>
    </citation>
    <scope>NUCLEOTIDE SEQUENCE [LARGE SCALE GENOMIC DNA]</scope>
    <source>
        <strain evidence="2 3">PQ-2</strain>
    </source>
</reference>
<evidence type="ECO:0000313" key="3">
    <source>
        <dbReference type="Proteomes" id="UP000035287"/>
    </source>
</evidence>
<organism evidence="2 3">
    <name type="scientific">Croceicoccus naphthovorans</name>
    <dbReference type="NCBI Taxonomy" id="1348774"/>
    <lineage>
        <taxon>Bacteria</taxon>
        <taxon>Pseudomonadati</taxon>
        <taxon>Pseudomonadota</taxon>
        <taxon>Alphaproteobacteria</taxon>
        <taxon>Sphingomonadales</taxon>
        <taxon>Erythrobacteraceae</taxon>
        <taxon>Croceicoccus</taxon>
    </lineage>
</organism>
<dbReference type="RefSeq" id="WP_047821281.1">
    <property type="nucleotide sequence ID" value="NZ_CP011770.1"/>
</dbReference>
<protein>
    <recommendedName>
        <fullName evidence="1">Short chain dehydrogenase-like proteobacteria domain-containing protein</fullName>
    </recommendedName>
</protein>
<name>A0A0G3XJL8_9SPHN</name>
<dbReference type="Proteomes" id="UP000035287">
    <property type="component" value="Chromosome"/>
</dbReference>
<evidence type="ECO:0000313" key="2">
    <source>
        <dbReference type="EMBL" id="AKM10548.1"/>
    </source>
</evidence>
<dbReference type="STRING" id="1348774.AB433_12170"/>
<dbReference type="InterPro" id="IPR048623">
    <property type="entry name" value="SDR-like_proteobact"/>
</dbReference>
<dbReference type="KEGG" id="cna:AB433_12170"/>
<accession>A0A0G3XJL8</accession>
<keyword evidence="3" id="KW-1185">Reference proteome</keyword>
<dbReference type="Pfam" id="PF21777">
    <property type="entry name" value="SDR-like"/>
    <property type="match status" value="1"/>
</dbReference>
<proteinExistence type="predicted"/>
<dbReference type="AlphaFoldDB" id="A0A0G3XJL8"/>
<dbReference type="PATRIC" id="fig|1348774.3.peg.2560"/>
<gene>
    <name evidence="2" type="ORF">AB433_12170</name>
</gene>
<sequence>MACRVVQVWLGGADPLAAATRFHVEFLPAIEAALGDGESVTVRFDHAEEKPHRWRKEAIGALARKYAPLRVNAVAPASGAHDAKMEATIAFLSANEGVTGQLLIAG</sequence>
<evidence type="ECO:0000259" key="1">
    <source>
        <dbReference type="Pfam" id="PF21777"/>
    </source>
</evidence>
<dbReference type="EMBL" id="CP011770">
    <property type="protein sequence ID" value="AKM10548.1"/>
    <property type="molecule type" value="Genomic_DNA"/>
</dbReference>
<feature type="domain" description="Short chain dehydrogenase-like proteobacteria" evidence="1">
    <location>
        <begin position="10"/>
        <end position="103"/>
    </location>
</feature>